<reference evidence="2" key="1">
    <citation type="submission" date="2022-07" db="EMBL/GenBank/DDBJ databases">
        <title>Fungi with potential for degradation of polypropylene.</title>
        <authorList>
            <person name="Gostincar C."/>
        </authorList>
    </citation>
    <scope>NUCLEOTIDE SEQUENCE</scope>
    <source>
        <strain evidence="2">EXF-13308</strain>
    </source>
</reference>
<dbReference type="AlphaFoldDB" id="A0AA38S2Z3"/>
<evidence type="ECO:0000313" key="2">
    <source>
        <dbReference type="EMBL" id="KAJ9157912.1"/>
    </source>
</evidence>
<dbReference type="EMBL" id="JANBVO010000001">
    <property type="protein sequence ID" value="KAJ9157912.1"/>
    <property type="molecule type" value="Genomic_DNA"/>
</dbReference>
<feature type="compositionally biased region" description="Basic and acidic residues" evidence="1">
    <location>
        <begin position="122"/>
        <end position="159"/>
    </location>
</feature>
<protein>
    <submittedName>
        <fullName evidence="2">Uncharacterized protein</fullName>
    </submittedName>
</protein>
<evidence type="ECO:0000256" key="1">
    <source>
        <dbReference type="SAM" id="MobiDB-lite"/>
    </source>
</evidence>
<proteinExistence type="predicted"/>
<comment type="caution">
    <text evidence="2">The sequence shown here is derived from an EMBL/GenBank/DDBJ whole genome shotgun (WGS) entry which is preliminary data.</text>
</comment>
<organism evidence="2 3">
    <name type="scientific">Pleurostoma richardsiae</name>
    <dbReference type="NCBI Taxonomy" id="41990"/>
    <lineage>
        <taxon>Eukaryota</taxon>
        <taxon>Fungi</taxon>
        <taxon>Dikarya</taxon>
        <taxon>Ascomycota</taxon>
        <taxon>Pezizomycotina</taxon>
        <taxon>Sordariomycetes</taxon>
        <taxon>Sordariomycetidae</taxon>
        <taxon>Calosphaeriales</taxon>
        <taxon>Pleurostomataceae</taxon>
        <taxon>Pleurostoma</taxon>
    </lineage>
</organism>
<dbReference type="Proteomes" id="UP001174694">
    <property type="component" value="Unassembled WGS sequence"/>
</dbReference>
<name>A0AA38S2Z3_9PEZI</name>
<evidence type="ECO:0000313" key="3">
    <source>
        <dbReference type="Proteomes" id="UP001174694"/>
    </source>
</evidence>
<feature type="compositionally biased region" description="Pro residues" evidence="1">
    <location>
        <begin position="72"/>
        <end position="86"/>
    </location>
</feature>
<accession>A0AA38S2Z3</accession>
<sequence>MQHASTSDTRQPIDRPSGRRGASPPRQQRHREREVTPHARQNKNYFPPVPRTPRTPGSSERAGSVFKDPRPPPRPPLVRSPSPPLNAEPTLDFPSRAVLRQQFRQQNSQYRREDAAAAGARRQLEVQKAREAARLQREKEATAGVAREDRTATKGEKRRPPPLKLRTGVKTVAAMAKSAGGSQSAVDRFFDTEISMSRLVKGTTEPFRRWEGGVSGKKKGWMSAKLPFRSASAQSSVSSFACASALAIEGGGQRSAG</sequence>
<keyword evidence="3" id="KW-1185">Reference proteome</keyword>
<feature type="compositionally biased region" description="Polar residues" evidence="1">
    <location>
        <begin position="1"/>
        <end position="10"/>
    </location>
</feature>
<gene>
    <name evidence="2" type="ORF">NKR23_g19</name>
</gene>
<feature type="region of interest" description="Disordered" evidence="1">
    <location>
        <begin position="1"/>
        <end position="165"/>
    </location>
</feature>